<name>A0A7S4LGB5_9EUGL</name>
<reference evidence="1" key="1">
    <citation type="submission" date="2021-01" db="EMBL/GenBank/DDBJ databases">
        <authorList>
            <person name="Corre E."/>
            <person name="Pelletier E."/>
            <person name="Niang G."/>
            <person name="Scheremetjew M."/>
            <person name="Finn R."/>
            <person name="Kale V."/>
            <person name="Holt S."/>
            <person name="Cochrane G."/>
            <person name="Meng A."/>
            <person name="Brown T."/>
            <person name="Cohen L."/>
        </authorList>
    </citation>
    <scope>NUCLEOTIDE SEQUENCE</scope>
    <source>
        <strain evidence="1">CCMP1594</strain>
    </source>
</reference>
<protein>
    <submittedName>
        <fullName evidence="1">Uncharacterized protein</fullName>
    </submittedName>
</protein>
<accession>A0A7S4LGB5</accession>
<proteinExistence type="predicted"/>
<organism evidence="1">
    <name type="scientific">Eutreptiella gymnastica</name>
    <dbReference type="NCBI Taxonomy" id="73025"/>
    <lineage>
        <taxon>Eukaryota</taxon>
        <taxon>Discoba</taxon>
        <taxon>Euglenozoa</taxon>
        <taxon>Euglenida</taxon>
        <taxon>Spirocuta</taxon>
        <taxon>Euglenophyceae</taxon>
        <taxon>Eutreptiales</taxon>
        <taxon>Eutreptiaceae</taxon>
        <taxon>Eutreptiella</taxon>
    </lineage>
</organism>
<sequence length="134" mass="14725">MNPSPLCRLSFVCGIVTSSSHAGTPCGRYAMKLGALRMQWGEASIKTCFDSPATASSPHKSTASQNCPDNLKATVSSWEEKLHHHKGSLTPAPYQNLELNVSHNQSVVVYLFHKVQRSKFFAWSCVFLPFPPSS</sequence>
<gene>
    <name evidence="1" type="ORF">EGYM00163_LOCUS38815</name>
</gene>
<evidence type="ECO:0000313" key="1">
    <source>
        <dbReference type="EMBL" id="CAE0827553.1"/>
    </source>
</evidence>
<dbReference type="AlphaFoldDB" id="A0A7S4LGB5"/>
<dbReference type="EMBL" id="HBJA01112406">
    <property type="protein sequence ID" value="CAE0827553.1"/>
    <property type="molecule type" value="Transcribed_RNA"/>
</dbReference>